<dbReference type="Pfam" id="PF00646">
    <property type="entry name" value="F-box"/>
    <property type="match status" value="1"/>
</dbReference>
<dbReference type="SMART" id="SM00256">
    <property type="entry name" value="FBOX"/>
    <property type="match status" value="1"/>
</dbReference>
<keyword evidence="3" id="KW-1185">Reference proteome</keyword>
<dbReference type="PANTHER" id="PTHR31790">
    <property type="entry name" value="OS02G0783600 PROTEIN"/>
    <property type="match status" value="1"/>
</dbReference>
<feature type="domain" description="F-box" evidence="1">
    <location>
        <begin position="1"/>
        <end position="47"/>
    </location>
</feature>
<dbReference type="PANTHER" id="PTHR31790:SF230">
    <property type="entry name" value="PROTEIN, PUTATIVE-RELATED"/>
    <property type="match status" value="1"/>
</dbReference>
<evidence type="ECO:0000313" key="3">
    <source>
        <dbReference type="Proteomes" id="UP001058974"/>
    </source>
</evidence>
<dbReference type="EMBL" id="JAMSHJ010000005">
    <property type="protein sequence ID" value="KAI5411101.1"/>
    <property type="molecule type" value="Genomic_DNA"/>
</dbReference>
<dbReference type="Gramene" id="Psat05G0630100-T1">
    <property type="protein sequence ID" value="KAI5411101.1"/>
    <property type="gene ID" value="KIW84_056301"/>
</dbReference>
<sequence>MDLLPTLPFDLITEILSRSPVKLLLQFRCVCKSWNSLISDDPKFARKHLTNSTTHSLNSLGFPYVGILTMHPPNFFFNTAVTTNVNQLWHHSNNFLQKLHHRHRVTYGFGYDSVTDNYKVVVIEKTQVKVHTLGTKFWKNIGDFPKATDHEQKSGKYVSGTINWLAQRWPRSSPPFIVSFDLGNESYQEVLLPDNKEVNDNFFTLDVFADCLCVLCGHDVWLMKEYGNKESWTKLFTISYLKDPSMRYSWTKVVYVYEDGQLLLQIKRPFVRPQLIVYDPRMIGTFQFVPLEKSFNGSRFFLT</sequence>
<gene>
    <name evidence="2" type="ORF">KIW84_056301</name>
</gene>
<evidence type="ECO:0000313" key="2">
    <source>
        <dbReference type="EMBL" id="KAI5411101.1"/>
    </source>
</evidence>
<dbReference type="Pfam" id="PF08268">
    <property type="entry name" value="FBA_3"/>
    <property type="match status" value="1"/>
</dbReference>
<dbReference type="InterPro" id="IPR013187">
    <property type="entry name" value="F-box-assoc_dom_typ3"/>
</dbReference>
<accession>A0A9D4WYY1</accession>
<dbReference type="Gene3D" id="1.20.1280.50">
    <property type="match status" value="1"/>
</dbReference>
<dbReference type="InterPro" id="IPR036047">
    <property type="entry name" value="F-box-like_dom_sf"/>
</dbReference>
<name>A0A9D4WYY1_PEA</name>
<dbReference type="PROSITE" id="PS50181">
    <property type="entry name" value="FBOX"/>
    <property type="match status" value="1"/>
</dbReference>
<reference evidence="2 3" key="1">
    <citation type="journal article" date="2022" name="Nat. Genet.">
        <title>Improved pea reference genome and pan-genome highlight genomic features and evolutionary characteristics.</title>
        <authorList>
            <person name="Yang T."/>
            <person name="Liu R."/>
            <person name="Luo Y."/>
            <person name="Hu S."/>
            <person name="Wang D."/>
            <person name="Wang C."/>
            <person name="Pandey M.K."/>
            <person name="Ge S."/>
            <person name="Xu Q."/>
            <person name="Li N."/>
            <person name="Li G."/>
            <person name="Huang Y."/>
            <person name="Saxena R.K."/>
            <person name="Ji Y."/>
            <person name="Li M."/>
            <person name="Yan X."/>
            <person name="He Y."/>
            <person name="Liu Y."/>
            <person name="Wang X."/>
            <person name="Xiang C."/>
            <person name="Varshney R.K."/>
            <person name="Ding H."/>
            <person name="Gao S."/>
            <person name="Zong X."/>
        </authorList>
    </citation>
    <scope>NUCLEOTIDE SEQUENCE [LARGE SCALE GENOMIC DNA]</scope>
    <source>
        <strain evidence="2 3">cv. Zhongwan 6</strain>
    </source>
</reference>
<evidence type="ECO:0000259" key="1">
    <source>
        <dbReference type="PROSITE" id="PS50181"/>
    </source>
</evidence>
<organism evidence="2 3">
    <name type="scientific">Pisum sativum</name>
    <name type="common">Garden pea</name>
    <name type="synonym">Lathyrus oleraceus</name>
    <dbReference type="NCBI Taxonomy" id="3888"/>
    <lineage>
        <taxon>Eukaryota</taxon>
        <taxon>Viridiplantae</taxon>
        <taxon>Streptophyta</taxon>
        <taxon>Embryophyta</taxon>
        <taxon>Tracheophyta</taxon>
        <taxon>Spermatophyta</taxon>
        <taxon>Magnoliopsida</taxon>
        <taxon>eudicotyledons</taxon>
        <taxon>Gunneridae</taxon>
        <taxon>Pentapetalae</taxon>
        <taxon>rosids</taxon>
        <taxon>fabids</taxon>
        <taxon>Fabales</taxon>
        <taxon>Fabaceae</taxon>
        <taxon>Papilionoideae</taxon>
        <taxon>50 kb inversion clade</taxon>
        <taxon>NPAAA clade</taxon>
        <taxon>Hologalegina</taxon>
        <taxon>IRL clade</taxon>
        <taxon>Fabeae</taxon>
        <taxon>Lathyrus</taxon>
    </lineage>
</organism>
<comment type="caution">
    <text evidence="2">The sequence shown here is derived from an EMBL/GenBank/DDBJ whole genome shotgun (WGS) entry which is preliminary data.</text>
</comment>
<protein>
    <recommendedName>
        <fullName evidence="1">F-box domain-containing protein</fullName>
    </recommendedName>
</protein>
<dbReference type="AlphaFoldDB" id="A0A9D4WYY1"/>
<dbReference type="InterPro" id="IPR017451">
    <property type="entry name" value="F-box-assoc_interact_dom"/>
</dbReference>
<proteinExistence type="predicted"/>
<dbReference type="Proteomes" id="UP001058974">
    <property type="component" value="Chromosome 5"/>
</dbReference>
<dbReference type="SUPFAM" id="SSF81383">
    <property type="entry name" value="F-box domain"/>
    <property type="match status" value="1"/>
</dbReference>
<dbReference type="NCBIfam" id="TIGR01640">
    <property type="entry name" value="F_box_assoc_1"/>
    <property type="match status" value="1"/>
</dbReference>
<dbReference type="InterPro" id="IPR001810">
    <property type="entry name" value="F-box_dom"/>
</dbReference>
<dbReference type="InterPro" id="IPR052361">
    <property type="entry name" value="F-box_domain"/>
</dbReference>
<dbReference type="CDD" id="cd22157">
    <property type="entry name" value="F-box_AtFBW1-like"/>
    <property type="match status" value="1"/>
</dbReference>